<protein>
    <submittedName>
        <fullName evidence="1">Uncharacterized protein</fullName>
    </submittedName>
</protein>
<reference evidence="1" key="1">
    <citation type="journal article" date="2020" name="Stud. Mycol.">
        <title>101 Dothideomycetes genomes: a test case for predicting lifestyles and emergence of pathogens.</title>
        <authorList>
            <person name="Haridas S."/>
            <person name="Albert R."/>
            <person name="Binder M."/>
            <person name="Bloem J."/>
            <person name="Labutti K."/>
            <person name="Salamov A."/>
            <person name="Andreopoulos B."/>
            <person name="Baker S."/>
            <person name="Barry K."/>
            <person name="Bills G."/>
            <person name="Bluhm B."/>
            <person name="Cannon C."/>
            <person name="Castanera R."/>
            <person name="Culley D."/>
            <person name="Daum C."/>
            <person name="Ezra D."/>
            <person name="Gonzalez J."/>
            <person name="Henrissat B."/>
            <person name="Kuo A."/>
            <person name="Liang C."/>
            <person name="Lipzen A."/>
            <person name="Lutzoni F."/>
            <person name="Magnuson J."/>
            <person name="Mondo S."/>
            <person name="Nolan M."/>
            <person name="Ohm R."/>
            <person name="Pangilinan J."/>
            <person name="Park H.-J."/>
            <person name="Ramirez L."/>
            <person name="Alfaro M."/>
            <person name="Sun H."/>
            <person name="Tritt A."/>
            <person name="Yoshinaga Y."/>
            <person name="Zwiers L.-H."/>
            <person name="Turgeon B."/>
            <person name="Goodwin S."/>
            <person name="Spatafora J."/>
            <person name="Crous P."/>
            <person name="Grigoriev I."/>
        </authorList>
    </citation>
    <scope>NUCLEOTIDE SEQUENCE</scope>
    <source>
        <strain evidence="1">ATCC 200398</strain>
    </source>
</reference>
<organism evidence="1 2">
    <name type="scientific">Lindgomyces ingoldianus</name>
    <dbReference type="NCBI Taxonomy" id="673940"/>
    <lineage>
        <taxon>Eukaryota</taxon>
        <taxon>Fungi</taxon>
        <taxon>Dikarya</taxon>
        <taxon>Ascomycota</taxon>
        <taxon>Pezizomycotina</taxon>
        <taxon>Dothideomycetes</taxon>
        <taxon>Pleosporomycetidae</taxon>
        <taxon>Pleosporales</taxon>
        <taxon>Lindgomycetaceae</taxon>
        <taxon>Lindgomyces</taxon>
    </lineage>
</organism>
<accession>A0ACB6RET0</accession>
<gene>
    <name evidence="1" type="ORF">BDR25DRAFT_206230</name>
</gene>
<dbReference type="Proteomes" id="UP000799755">
    <property type="component" value="Unassembled WGS sequence"/>
</dbReference>
<dbReference type="EMBL" id="MU003492">
    <property type="protein sequence ID" value="KAF2477774.1"/>
    <property type="molecule type" value="Genomic_DNA"/>
</dbReference>
<name>A0ACB6RET0_9PLEO</name>
<sequence length="204" mass="21624">MSGLSTTPSAATPSSPAVPPTSADVASRTSTTAGSSTNRAPSTSPARPDSRNLDSARKVVRNVSPGLLARMKFLNQSQESNRQVSSQIGRIPESQIRVLDEFHKEKGINIERRGTAWGRSGSQVGTPLIPQLTGESVPALALAMDQSPPPGFESDRSSFVSTSDRVLPSDSEAGDTLGEDTQKYRLPDITKTKSLSQTIAETES</sequence>
<proteinExistence type="predicted"/>
<evidence type="ECO:0000313" key="1">
    <source>
        <dbReference type="EMBL" id="KAF2477774.1"/>
    </source>
</evidence>
<keyword evidence="2" id="KW-1185">Reference proteome</keyword>
<evidence type="ECO:0000313" key="2">
    <source>
        <dbReference type="Proteomes" id="UP000799755"/>
    </source>
</evidence>
<comment type="caution">
    <text evidence="1">The sequence shown here is derived from an EMBL/GenBank/DDBJ whole genome shotgun (WGS) entry which is preliminary data.</text>
</comment>
<feature type="non-terminal residue" evidence="1">
    <location>
        <position position="204"/>
    </location>
</feature>